<dbReference type="EMBL" id="JAMWMR010000001">
    <property type="protein sequence ID" value="MCN9239468.1"/>
    <property type="molecule type" value="Genomic_DNA"/>
</dbReference>
<feature type="region of interest" description="Disordered" evidence="1">
    <location>
        <begin position="39"/>
        <end position="61"/>
    </location>
</feature>
<gene>
    <name evidence="2" type="ORF">NGF19_01490</name>
</gene>
<name>A0ABT0Z6S8_9ACTN</name>
<proteinExistence type="predicted"/>
<protein>
    <submittedName>
        <fullName evidence="2">Uncharacterized protein</fullName>
    </submittedName>
</protein>
<organism evidence="2 3">
    <name type="scientific">Streptomyces macrolidinus</name>
    <dbReference type="NCBI Taxonomy" id="2952607"/>
    <lineage>
        <taxon>Bacteria</taxon>
        <taxon>Bacillati</taxon>
        <taxon>Actinomycetota</taxon>
        <taxon>Actinomycetes</taxon>
        <taxon>Kitasatosporales</taxon>
        <taxon>Streptomycetaceae</taxon>
        <taxon>Streptomyces</taxon>
    </lineage>
</organism>
<accession>A0ABT0Z6S8</accession>
<reference evidence="2 3" key="1">
    <citation type="submission" date="2022-05" db="EMBL/GenBank/DDBJ databases">
        <title>Streptomyces sp. nov. RY43-2 isolated from soil of a peat swamp forest.</title>
        <authorList>
            <person name="Kanchanasin P."/>
            <person name="Tanasupawat S."/>
            <person name="Phongsopitanun W."/>
        </authorList>
    </citation>
    <scope>NUCLEOTIDE SEQUENCE [LARGE SCALE GENOMIC DNA]</scope>
    <source>
        <strain evidence="2 3">RY43-2</strain>
    </source>
</reference>
<evidence type="ECO:0000256" key="1">
    <source>
        <dbReference type="SAM" id="MobiDB-lite"/>
    </source>
</evidence>
<comment type="caution">
    <text evidence="2">The sequence shown here is derived from an EMBL/GenBank/DDBJ whole genome shotgun (WGS) entry which is preliminary data.</text>
</comment>
<evidence type="ECO:0000313" key="2">
    <source>
        <dbReference type="EMBL" id="MCN9239468.1"/>
    </source>
</evidence>
<evidence type="ECO:0000313" key="3">
    <source>
        <dbReference type="Proteomes" id="UP001523219"/>
    </source>
</evidence>
<dbReference type="Proteomes" id="UP001523219">
    <property type="component" value="Unassembled WGS sequence"/>
</dbReference>
<sequence length="61" mass="6710">MSEPLRRIADAVTDITEEEMAAVLTALGNLKGRERCVRETARTPLPSPRSASGIQSEVEWI</sequence>
<keyword evidence="3" id="KW-1185">Reference proteome</keyword>
<dbReference type="RefSeq" id="WP_252421546.1">
    <property type="nucleotide sequence ID" value="NZ_JAMWMR010000001.1"/>
</dbReference>